<dbReference type="Pfam" id="PF02662">
    <property type="entry name" value="FlpD"/>
    <property type="match status" value="1"/>
</dbReference>
<dbReference type="RefSeq" id="WP_369018822.1">
    <property type="nucleotide sequence ID" value="NZ_CP121689.1"/>
</dbReference>
<evidence type="ECO:0000256" key="1">
    <source>
        <dbReference type="ARBA" id="ARBA00022723"/>
    </source>
</evidence>
<proteinExistence type="predicted"/>
<accession>A0ABZ2YCW3</accession>
<dbReference type="InterPro" id="IPR003813">
    <property type="entry name" value="MvhD/FlpD"/>
</dbReference>
<evidence type="ECO:0000256" key="2">
    <source>
        <dbReference type="ARBA" id="ARBA00023002"/>
    </source>
</evidence>
<sequence>MRLVALGCERNGYPALLRYFENASLPSGWELKRLSAIPCLGFIKEEMLFTVLGEDVDALLLAGCPLDACKNIRGSDIGLRRTLRANALLEEAQIHKKVVLALVTPDKTGEVERALTEMFTFFGGSDKQ</sequence>
<feature type="domain" description="F420-non-reducing hydrogenase iron-sulfur subunit D" evidence="5">
    <location>
        <begin position="4"/>
        <end position="118"/>
    </location>
</feature>
<gene>
    <name evidence="6" type="ORF">QBE54_02675</name>
</gene>
<evidence type="ECO:0000313" key="7">
    <source>
        <dbReference type="Proteomes" id="UP001461341"/>
    </source>
</evidence>
<keyword evidence="2" id="KW-0560">Oxidoreductase</keyword>
<evidence type="ECO:0000259" key="5">
    <source>
        <dbReference type="Pfam" id="PF02662"/>
    </source>
</evidence>
<keyword evidence="7" id="KW-1185">Reference proteome</keyword>
<evidence type="ECO:0000256" key="4">
    <source>
        <dbReference type="ARBA" id="ARBA00023014"/>
    </source>
</evidence>
<evidence type="ECO:0000256" key="3">
    <source>
        <dbReference type="ARBA" id="ARBA00023004"/>
    </source>
</evidence>
<dbReference type="EMBL" id="CP121689">
    <property type="protein sequence ID" value="WZL76657.1"/>
    <property type="molecule type" value="Genomic_DNA"/>
</dbReference>
<keyword evidence="3" id="KW-0408">Iron</keyword>
<protein>
    <submittedName>
        <fullName evidence="6">Hydrogenase iron-sulfur subunit</fullName>
    </submittedName>
</protein>
<keyword evidence="4" id="KW-0411">Iron-sulfur</keyword>
<evidence type="ECO:0000313" key="6">
    <source>
        <dbReference type="EMBL" id="WZL76657.1"/>
    </source>
</evidence>
<keyword evidence="1" id="KW-0479">Metal-binding</keyword>
<reference evidence="6 7" key="1">
    <citation type="submission" date="2023-03" db="EMBL/GenBank/DDBJ databases">
        <title>Novel Species.</title>
        <authorList>
            <person name="Ma S."/>
        </authorList>
    </citation>
    <scope>NUCLEOTIDE SEQUENCE [LARGE SCALE GENOMIC DNA]</scope>
    <source>
        <strain evidence="6 7">B11</strain>
    </source>
</reference>
<name>A0ABZ2YCW3_9BACT</name>
<organism evidence="6 7">
    <name type="scientific">Thermatribacter velox</name>
    <dbReference type="NCBI Taxonomy" id="3039681"/>
    <lineage>
        <taxon>Bacteria</taxon>
        <taxon>Pseudomonadati</taxon>
        <taxon>Atribacterota</taxon>
        <taxon>Atribacteria</taxon>
        <taxon>Atribacterales</taxon>
        <taxon>Thermatribacteraceae</taxon>
        <taxon>Thermatribacter</taxon>
    </lineage>
</organism>
<dbReference type="Proteomes" id="UP001461341">
    <property type="component" value="Chromosome"/>
</dbReference>